<dbReference type="EMBL" id="BARW01022606">
    <property type="protein sequence ID" value="GAI88150.1"/>
    <property type="molecule type" value="Genomic_DNA"/>
</dbReference>
<name>X1TKQ3_9ZZZZ</name>
<dbReference type="AlphaFoldDB" id="X1TKQ3"/>
<organism evidence="1">
    <name type="scientific">marine sediment metagenome</name>
    <dbReference type="NCBI Taxonomy" id="412755"/>
    <lineage>
        <taxon>unclassified sequences</taxon>
        <taxon>metagenomes</taxon>
        <taxon>ecological metagenomes</taxon>
    </lineage>
</organism>
<gene>
    <name evidence="1" type="ORF">S12H4_37678</name>
</gene>
<comment type="caution">
    <text evidence="1">The sequence shown here is derived from an EMBL/GenBank/DDBJ whole genome shotgun (WGS) entry which is preliminary data.</text>
</comment>
<reference evidence="1" key="1">
    <citation type="journal article" date="2014" name="Front. Microbiol.">
        <title>High frequency of phylogenetically diverse reductive dehalogenase-homologous genes in deep subseafloor sedimentary metagenomes.</title>
        <authorList>
            <person name="Kawai M."/>
            <person name="Futagami T."/>
            <person name="Toyoda A."/>
            <person name="Takaki Y."/>
            <person name="Nishi S."/>
            <person name="Hori S."/>
            <person name="Arai W."/>
            <person name="Tsubouchi T."/>
            <person name="Morono Y."/>
            <person name="Uchiyama I."/>
            <person name="Ito T."/>
            <person name="Fujiyama A."/>
            <person name="Inagaki F."/>
            <person name="Takami H."/>
        </authorList>
    </citation>
    <scope>NUCLEOTIDE SEQUENCE</scope>
    <source>
        <strain evidence="1">Expedition CK06-06</strain>
    </source>
</reference>
<evidence type="ECO:0008006" key="2">
    <source>
        <dbReference type="Google" id="ProtNLM"/>
    </source>
</evidence>
<evidence type="ECO:0000313" key="1">
    <source>
        <dbReference type="EMBL" id="GAI88150.1"/>
    </source>
</evidence>
<sequence length="51" mass="5905">PFNYLEKFRARRKELEGDIDYIYKILEDGKNGVREISTGTVAAVRKKMGID</sequence>
<proteinExistence type="predicted"/>
<accession>X1TKQ3</accession>
<feature type="non-terminal residue" evidence="1">
    <location>
        <position position="1"/>
    </location>
</feature>
<protein>
    <recommendedName>
        <fullName evidence="2">Tryptophan--tRNA ligase</fullName>
    </recommendedName>
</protein>